<keyword evidence="5" id="KW-0863">Zinc-finger</keyword>
<dbReference type="GO" id="GO:0008270">
    <property type="term" value="F:zinc ion binding"/>
    <property type="evidence" value="ECO:0007669"/>
    <property type="project" value="UniProtKB-KW"/>
</dbReference>
<protein>
    <recommendedName>
        <fullName evidence="2">histone acetyltransferase</fullName>
        <ecNumber evidence="2">2.3.1.48</ecNumber>
    </recommendedName>
</protein>
<evidence type="ECO:0000256" key="11">
    <source>
        <dbReference type="ARBA" id="ARBA00048017"/>
    </source>
</evidence>
<evidence type="ECO:0000256" key="4">
    <source>
        <dbReference type="ARBA" id="ARBA00022723"/>
    </source>
</evidence>
<dbReference type="Pfam" id="PF08214">
    <property type="entry name" value="HAT_KAT11"/>
    <property type="match status" value="1"/>
</dbReference>
<evidence type="ECO:0000256" key="9">
    <source>
        <dbReference type="ARBA" id="ARBA00023163"/>
    </source>
</evidence>
<evidence type="ECO:0000256" key="1">
    <source>
        <dbReference type="ARBA" id="ARBA00004123"/>
    </source>
</evidence>
<dbReference type="GO" id="GO:0000123">
    <property type="term" value="C:histone acetyltransferase complex"/>
    <property type="evidence" value="ECO:0007669"/>
    <property type="project" value="TreeGrafter"/>
</dbReference>
<dbReference type="InterPro" id="IPR013178">
    <property type="entry name" value="Histone_AcTrfase_Rtt109/CBP"/>
</dbReference>
<evidence type="ECO:0000256" key="10">
    <source>
        <dbReference type="ARBA" id="ARBA00023242"/>
    </source>
</evidence>
<keyword evidence="17" id="KW-1185">Reference proteome</keyword>
<organism evidence="16 17">
    <name type="scientific">Phytophthora pseudosyringae</name>
    <dbReference type="NCBI Taxonomy" id="221518"/>
    <lineage>
        <taxon>Eukaryota</taxon>
        <taxon>Sar</taxon>
        <taxon>Stramenopiles</taxon>
        <taxon>Oomycota</taxon>
        <taxon>Peronosporomycetes</taxon>
        <taxon>Peronosporales</taxon>
        <taxon>Peronosporaceae</taxon>
        <taxon>Phytophthora</taxon>
    </lineage>
</organism>
<dbReference type="InterPro" id="IPR001487">
    <property type="entry name" value="Bromodomain"/>
</dbReference>
<dbReference type="AlphaFoldDB" id="A0A8T1V6F7"/>
<name>A0A8T1V6F7_9STRA</name>
<dbReference type="EC" id="2.3.1.48" evidence="2"/>
<dbReference type="InterPro" id="IPR031162">
    <property type="entry name" value="CBP_P300_HAT"/>
</dbReference>
<proteinExistence type="predicted"/>
<dbReference type="InterPro" id="IPR001965">
    <property type="entry name" value="Znf_PHD"/>
</dbReference>
<accession>A0A8T1V6F7</accession>
<dbReference type="GO" id="GO:0005667">
    <property type="term" value="C:transcription regulator complex"/>
    <property type="evidence" value="ECO:0007669"/>
    <property type="project" value="TreeGrafter"/>
</dbReference>
<evidence type="ECO:0000256" key="8">
    <source>
        <dbReference type="ARBA" id="ARBA00023015"/>
    </source>
</evidence>
<comment type="subcellular location">
    <subcellularLocation>
        <location evidence="1">Nucleus</location>
    </subcellularLocation>
</comment>
<comment type="catalytic activity">
    <reaction evidence="11">
        <text>L-lysyl-[protein] + acetyl-CoA = N(6)-acetyl-L-lysyl-[protein] + CoA + H(+)</text>
        <dbReference type="Rhea" id="RHEA:45948"/>
        <dbReference type="Rhea" id="RHEA-COMP:9752"/>
        <dbReference type="Rhea" id="RHEA-COMP:10731"/>
        <dbReference type="ChEBI" id="CHEBI:15378"/>
        <dbReference type="ChEBI" id="CHEBI:29969"/>
        <dbReference type="ChEBI" id="CHEBI:57287"/>
        <dbReference type="ChEBI" id="CHEBI:57288"/>
        <dbReference type="ChEBI" id="CHEBI:61930"/>
        <dbReference type="EC" id="2.3.1.48"/>
    </reaction>
</comment>
<sequence length="875" mass="98227">MGLNDTRALPRGKASSASAPQAAAAPCEQPAPTLEPSGAVLAPRAPADTTASPHGLKRALGDAPTCAPCDKKLKCEPEGGEERAPSSQEAEADDVVICRQQRPVLRSSSRSVALSPLNAASAEQVRQHLRDVRRELFLRPMLAIVSKLMFHKGNHGFFNVRVDPVAWNIPHYFEVVKHPMDLAIVKNRCLNLEYATADECADDIRLVFSNACLFNPPGHIVHESAAMLLKEFEADYAKFKAKAVAMAKRRDEHSCPFCLDNVCGICNEKCINFEPPFVVCSGACRQRIKRHAVYYKTPDGQYHWCSKCFTSLPKMLTLKAAPSSNADQDAATPAATEYTRPKLALLKAKFMDELTEPWVQCDQCNGWVHQICALFNACENADEEEEVMYTCPLCRLEELEAEGKNDELGMSPIETSVEDFPVKMEKDFVRSHSPALKCRPFTKDFTRSLGFDEEIEEKVFDYLTRVDLDAVDASTMSGFVKSKDLHSCDLSRFMQKWVQQHLENIGEHDAAQSIVVKVVSSVKSSCHISSVVRENFRSAAQEYPPAVDYTSKVIFVFQMINGVEVCIFSMYVQEYDEHCQLPANRNRTYIAYLDSLVYMRPRHVRTSLFHQILISYLASCKANGYEYAHIWACPTTRGGDFIYWCHPSFQKNPGKERLLQWYLSMAKKANELGVVFDCDDLYTREFELLEDTLDMQLPPYFDGDYWPSEAERVAASPPKRGRKEANTASACSGKFRKRVSESVKAARESLFVIALQPTCAACKQLIVNAAYWRASNVEAINTYYCAKCHGTAAEAVATAVGKEAALIEVSPPNFAEACSNSKMGEVEMSCPFLDYRPNMLKNCEEHHYQFDSFRRAKYSTMMLVYHISSTQRSAQ</sequence>
<dbReference type="PANTHER" id="PTHR13808">
    <property type="entry name" value="CBP/P300-RELATED"/>
    <property type="match status" value="1"/>
</dbReference>
<dbReference type="SMART" id="SM01250">
    <property type="entry name" value="KAT11"/>
    <property type="match status" value="1"/>
</dbReference>
<evidence type="ECO:0000256" key="7">
    <source>
        <dbReference type="ARBA" id="ARBA00022853"/>
    </source>
</evidence>
<feature type="domain" description="Bromo" evidence="14">
    <location>
        <begin position="158"/>
        <end position="222"/>
    </location>
</feature>
<dbReference type="EMBL" id="JAGDFM010000876">
    <property type="protein sequence ID" value="KAG7375923.1"/>
    <property type="molecule type" value="Genomic_DNA"/>
</dbReference>
<reference evidence="16" key="1">
    <citation type="submission" date="2021-02" db="EMBL/GenBank/DDBJ databases">
        <authorList>
            <person name="Palmer J.M."/>
        </authorList>
    </citation>
    <scope>NUCLEOTIDE SEQUENCE</scope>
    <source>
        <strain evidence="16">SCRP734</strain>
    </source>
</reference>
<keyword evidence="8" id="KW-0805">Transcription regulation</keyword>
<evidence type="ECO:0000256" key="2">
    <source>
        <dbReference type="ARBA" id="ARBA00013184"/>
    </source>
</evidence>
<evidence type="ECO:0000256" key="3">
    <source>
        <dbReference type="ARBA" id="ARBA00022679"/>
    </source>
</evidence>
<dbReference type="PANTHER" id="PTHR13808:SF1">
    <property type="entry name" value="HISTONE ACETYLTRANSFERASE"/>
    <property type="match status" value="1"/>
</dbReference>
<evidence type="ECO:0000256" key="12">
    <source>
        <dbReference type="PROSITE-ProRule" id="PRU00035"/>
    </source>
</evidence>
<feature type="region of interest" description="Disordered" evidence="13">
    <location>
        <begin position="1"/>
        <end position="63"/>
    </location>
</feature>
<feature type="domain" description="CBP/p300-type HAT" evidence="15">
    <location>
        <begin position="479"/>
        <end position="872"/>
    </location>
</feature>
<evidence type="ECO:0000259" key="15">
    <source>
        <dbReference type="PROSITE" id="PS51727"/>
    </source>
</evidence>
<dbReference type="GO" id="GO:0003713">
    <property type="term" value="F:transcription coactivator activity"/>
    <property type="evidence" value="ECO:0007669"/>
    <property type="project" value="TreeGrafter"/>
</dbReference>
<keyword evidence="3" id="KW-0808">Transferase</keyword>
<dbReference type="PROSITE" id="PS51727">
    <property type="entry name" value="CBP_P300_HAT"/>
    <property type="match status" value="1"/>
</dbReference>
<evidence type="ECO:0000313" key="16">
    <source>
        <dbReference type="EMBL" id="KAG7375923.1"/>
    </source>
</evidence>
<keyword evidence="6" id="KW-0862">Zinc</keyword>
<evidence type="ECO:0000256" key="5">
    <source>
        <dbReference type="ARBA" id="ARBA00022771"/>
    </source>
</evidence>
<dbReference type="GO" id="GO:0005634">
    <property type="term" value="C:nucleus"/>
    <property type="evidence" value="ECO:0007669"/>
    <property type="project" value="UniProtKB-SubCell"/>
</dbReference>
<evidence type="ECO:0000313" key="17">
    <source>
        <dbReference type="Proteomes" id="UP000694044"/>
    </source>
</evidence>
<dbReference type="PROSITE" id="PS50014">
    <property type="entry name" value="BROMODOMAIN_2"/>
    <property type="match status" value="1"/>
</dbReference>
<gene>
    <name evidence="16" type="ORF">PHYPSEUDO_014842</name>
</gene>
<dbReference type="SMART" id="SM00297">
    <property type="entry name" value="BROMO"/>
    <property type="match status" value="1"/>
</dbReference>
<dbReference type="GO" id="GO:0031490">
    <property type="term" value="F:chromatin DNA binding"/>
    <property type="evidence" value="ECO:0007669"/>
    <property type="project" value="TreeGrafter"/>
</dbReference>
<evidence type="ECO:0000256" key="13">
    <source>
        <dbReference type="SAM" id="MobiDB-lite"/>
    </source>
</evidence>
<keyword evidence="10" id="KW-0539">Nucleus</keyword>
<dbReference type="Proteomes" id="UP000694044">
    <property type="component" value="Unassembled WGS sequence"/>
</dbReference>
<evidence type="ECO:0000256" key="6">
    <source>
        <dbReference type="ARBA" id="ARBA00022833"/>
    </source>
</evidence>
<keyword evidence="9" id="KW-0804">Transcription</keyword>
<comment type="caution">
    <text evidence="16">The sequence shown here is derived from an EMBL/GenBank/DDBJ whole genome shotgun (WGS) entry which is preliminary data.</text>
</comment>
<dbReference type="GO" id="GO:0004402">
    <property type="term" value="F:histone acetyltransferase activity"/>
    <property type="evidence" value="ECO:0007669"/>
    <property type="project" value="InterPro"/>
</dbReference>
<keyword evidence="4" id="KW-0479">Metal-binding</keyword>
<evidence type="ECO:0000259" key="14">
    <source>
        <dbReference type="PROSITE" id="PS50014"/>
    </source>
</evidence>
<keyword evidence="12" id="KW-0103">Bromodomain</keyword>
<dbReference type="SMART" id="SM00249">
    <property type="entry name" value="PHD"/>
    <property type="match status" value="1"/>
</dbReference>
<dbReference type="Pfam" id="PF00439">
    <property type="entry name" value="Bromodomain"/>
    <property type="match status" value="1"/>
</dbReference>
<keyword evidence="7" id="KW-0156">Chromatin regulator</keyword>
<dbReference type="OrthoDB" id="899at2759"/>
<feature type="compositionally biased region" description="Low complexity" evidence="13">
    <location>
        <begin position="14"/>
        <end position="32"/>
    </location>
</feature>
<dbReference type="GO" id="GO:0045944">
    <property type="term" value="P:positive regulation of transcription by RNA polymerase II"/>
    <property type="evidence" value="ECO:0007669"/>
    <property type="project" value="TreeGrafter"/>
</dbReference>